<evidence type="ECO:0000313" key="2">
    <source>
        <dbReference type="EMBL" id="KIO31405.1"/>
    </source>
</evidence>
<proteinExistence type="predicted"/>
<feature type="signal peptide" evidence="1">
    <location>
        <begin position="1"/>
        <end position="16"/>
    </location>
</feature>
<protein>
    <recommendedName>
        <fullName evidence="4">Ubiquitin 3 binding protein But2 C-terminal domain-containing protein</fullName>
    </recommendedName>
</protein>
<accession>A0A0C3QHP7</accession>
<dbReference type="HOGENOM" id="CLU_119198_0_0_1"/>
<feature type="chain" id="PRO_5002177451" description="Ubiquitin 3 binding protein But2 C-terminal domain-containing protein" evidence="1">
    <location>
        <begin position="17"/>
        <end position="198"/>
    </location>
</feature>
<dbReference type="AlphaFoldDB" id="A0A0C3QHP7"/>
<sequence length="198" mass="21391">MYAFSVLASLLAVVSASPAPVPDGTATIPIPTIGPCTDSIKPHAHIIATPSTTVVGGLQLTYDSASGRATLTDNGFYSLWDFSNGGVAQQPDCAKTKLWLNINPVATEYRPLYWNKTQITTNWSAAYGYDLVAKETKQYNTTDTFIACLPLNPVVKKVPWYLFLLTPTSVPLASAPSLKGFDTNSCVKTRLTVEIPYP</sequence>
<organism evidence="2 3">
    <name type="scientific">Tulasnella calospora MUT 4182</name>
    <dbReference type="NCBI Taxonomy" id="1051891"/>
    <lineage>
        <taxon>Eukaryota</taxon>
        <taxon>Fungi</taxon>
        <taxon>Dikarya</taxon>
        <taxon>Basidiomycota</taxon>
        <taxon>Agaricomycotina</taxon>
        <taxon>Agaricomycetes</taxon>
        <taxon>Cantharellales</taxon>
        <taxon>Tulasnellaceae</taxon>
        <taxon>Tulasnella</taxon>
    </lineage>
</organism>
<dbReference type="Proteomes" id="UP000054248">
    <property type="component" value="Unassembled WGS sequence"/>
</dbReference>
<name>A0A0C3QHP7_9AGAM</name>
<reference evidence="3" key="2">
    <citation type="submission" date="2015-01" db="EMBL/GenBank/DDBJ databases">
        <title>Evolutionary Origins and Diversification of the Mycorrhizal Mutualists.</title>
        <authorList>
            <consortium name="DOE Joint Genome Institute"/>
            <consortium name="Mycorrhizal Genomics Consortium"/>
            <person name="Kohler A."/>
            <person name="Kuo A."/>
            <person name="Nagy L.G."/>
            <person name="Floudas D."/>
            <person name="Copeland A."/>
            <person name="Barry K.W."/>
            <person name="Cichocki N."/>
            <person name="Veneault-Fourrey C."/>
            <person name="LaButti K."/>
            <person name="Lindquist E.A."/>
            <person name="Lipzen A."/>
            <person name="Lundell T."/>
            <person name="Morin E."/>
            <person name="Murat C."/>
            <person name="Riley R."/>
            <person name="Ohm R."/>
            <person name="Sun H."/>
            <person name="Tunlid A."/>
            <person name="Henrissat B."/>
            <person name="Grigoriev I.V."/>
            <person name="Hibbett D.S."/>
            <person name="Martin F."/>
        </authorList>
    </citation>
    <scope>NUCLEOTIDE SEQUENCE [LARGE SCALE GENOMIC DNA]</scope>
    <source>
        <strain evidence="3">MUT 4182</strain>
    </source>
</reference>
<evidence type="ECO:0000313" key="3">
    <source>
        <dbReference type="Proteomes" id="UP000054248"/>
    </source>
</evidence>
<keyword evidence="1" id="KW-0732">Signal</keyword>
<dbReference type="OrthoDB" id="3161501at2759"/>
<dbReference type="EMBL" id="KN822963">
    <property type="protein sequence ID" value="KIO31405.1"/>
    <property type="molecule type" value="Genomic_DNA"/>
</dbReference>
<keyword evidence="3" id="KW-1185">Reference proteome</keyword>
<reference evidence="2 3" key="1">
    <citation type="submission" date="2014-04" db="EMBL/GenBank/DDBJ databases">
        <authorList>
            <consortium name="DOE Joint Genome Institute"/>
            <person name="Kuo A."/>
            <person name="Girlanda M."/>
            <person name="Perotto S."/>
            <person name="Kohler A."/>
            <person name="Nagy L.G."/>
            <person name="Floudas D."/>
            <person name="Copeland A."/>
            <person name="Barry K.W."/>
            <person name="Cichocki N."/>
            <person name="Veneault-Fourrey C."/>
            <person name="LaButti K."/>
            <person name="Lindquist E.A."/>
            <person name="Lipzen A."/>
            <person name="Lundell T."/>
            <person name="Morin E."/>
            <person name="Murat C."/>
            <person name="Sun H."/>
            <person name="Tunlid A."/>
            <person name="Henrissat B."/>
            <person name="Grigoriev I.V."/>
            <person name="Hibbett D.S."/>
            <person name="Martin F."/>
            <person name="Nordberg H.P."/>
            <person name="Cantor M.N."/>
            <person name="Hua S.X."/>
        </authorList>
    </citation>
    <scope>NUCLEOTIDE SEQUENCE [LARGE SCALE GENOMIC DNA]</scope>
    <source>
        <strain evidence="2 3">MUT 4182</strain>
    </source>
</reference>
<evidence type="ECO:0000256" key="1">
    <source>
        <dbReference type="SAM" id="SignalP"/>
    </source>
</evidence>
<gene>
    <name evidence="2" type="ORF">M407DRAFT_5041</name>
</gene>
<evidence type="ECO:0008006" key="4">
    <source>
        <dbReference type="Google" id="ProtNLM"/>
    </source>
</evidence>